<name>A0A0N0NKM9_9EURO</name>
<protein>
    <submittedName>
        <fullName evidence="2">Uncharacterized protein</fullName>
    </submittedName>
</protein>
<evidence type="ECO:0000313" key="3">
    <source>
        <dbReference type="Proteomes" id="UP000038010"/>
    </source>
</evidence>
<proteinExistence type="predicted"/>
<dbReference type="OrthoDB" id="3791842at2759"/>
<comment type="caution">
    <text evidence="2">The sequence shown here is derived from an EMBL/GenBank/DDBJ whole genome shotgun (WGS) entry which is preliminary data.</text>
</comment>
<dbReference type="Proteomes" id="UP000038010">
    <property type="component" value="Unassembled WGS sequence"/>
</dbReference>
<dbReference type="GeneID" id="28731507"/>
<dbReference type="RefSeq" id="XP_017998181.1">
    <property type="nucleotide sequence ID" value="XM_018139638.1"/>
</dbReference>
<sequence>MRKPTTAVALALSGYAYALNEAPMITAAAQLFPRDTDPGFVGFISQNGEFSNPRSCEYSETVSTSGSYFQCCPTASGSACNFYTTCSDNTLYAPGSVSVDCYQNTGLQCNTGIVLQTAGQEGGGASYLACWQTSLGSSAFTFVQTTGASGGGGGGSGAASTGSGSGSGSSAAATMSATSSSGSGGSSSSGSAAQSTGATGSSSASASQSANAAAEVVAEGMGAKVVGAAVALVGGWML</sequence>
<dbReference type="VEuPathDB" id="FungiDB:AB675_1083"/>
<organism evidence="2 3">
    <name type="scientific">Cyphellophora attinorum</name>
    <dbReference type="NCBI Taxonomy" id="1664694"/>
    <lineage>
        <taxon>Eukaryota</taxon>
        <taxon>Fungi</taxon>
        <taxon>Dikarya</taxon>
        <taxon>Ascomycota</taxon>
        <taxon>Pezizomycotina</taxon>
        <taxon>Eurotiomycetes</taxon>
        <taxon>Chaetothyriomycetidae</taxon>
        <taxon>Chaetothyriales</taxon>
        <taxon>Cyphellophoraceae</taxon>
        <taxon>Cyphellophora</taxon>
    </lineage>
</organism>
<dbReference type="EMBL" id="LFJN01000020">
    <property type="protein sequence ID" value="KPI38218.1"/>
    <property type="molecule type" value="Genomic_DNA"/>
</dbReference>
<gene>
    <name evidence="2" type="ORF">AB675_1083</name>
</gene>
<feature type="compositionally biased region" description="Low complexity" evidence="1">
    <location>
        <begin position="170"/>
        <end position="181"/>
    </location>
</feature>
<accession>A0A0N0NKM9</accession>
<feature type="region of interest" description="Disordered" evidence="1">
    <location>
        <begin position="170"/>
        <end position="204"/>
    </location>
</feature>
<dbReference type="AlphaFoldDB" id="A0A0N0NKM9"/>
<reference evidence="2 3" key="1">
    <citation type="submission" date="2015-06" db="EMBL/GenBank/DDBJ databases">
        <title>Draft genome of the ant-associated black yeast Phialophora attae CBS 131958.</title>
        <authorList>
            <person name="Moreno L.F."/>
            <person name="Stielow B.J."/>
            <person name="de Hoog S."/>
            <person name="Vicente V.A."/>
            <person name="Weiss V.A."/>
            <person name="de Vries M."/>
            <person name="Cruz L.M."/>
            <person name="Souza E.M."/>
        </authorList>
    </citation>
    <scope>NUCLEOTIDE SEQUENCE [LARGE SCALE GENOMIC DNA]</scope>
    <source>
        <strain evidence="2 3">CBS 131958</strain>
    </source>
</reference>
<keyword evidence="3" id="KW-1185">Reference proteome</keyword>
<evidence type="ECO:0000313" key="2">
    <source>
        <dbReference type="EMBL" id="KPI38218.1"/>
    </source>
</evidence>
<feature type="compositionally biased region" description="Low complexity" evidence="1">
    <location>
        <begin position="188"/>
        <end position="204"/>
    </location>
</feature>
<evidence type="ECO:0000256" key="1">
    <source>
        <dbReference type="SAM" id="MobiDB-lite"/>
    </source>
</evidence>